<comment type="caution">
    <text evidence="1">The sequence shown here is derived from an EMBL/GenBank/DDBJ whole genome shotgun (WGS) entry which is preliminary data.</text>
</comment>
<reference evidence="1 2" key="1">
    <citation type="submission" date="2023-01" db="EMBL/GenBank/DDBJ databases">
        <title>Analysis of 21 Apiospora genomes using comparative genomics revels a genus with tremendous synthesis potential of carbohydrate active enzymes and secondary metabolites.</title>
        <authorList>
            <person name="Sorensen T."/>
        </authorList>
    </citation>
    <scope>NUCLEOTIDE SEQUENCE [LARGE SCALE GENOMIC DNA]</scope>
    <source>
        <strain evidence="1 2">CBS 24483</strain>
    </source>
</reference>
<evidence type="ECO:0000313" key="2">
    <source>
        <dbReference type="Proteomes" id="UP001391051"/>
    </source>
</evidence>
<dbReference type="EMBL" id="JAQQWE010000001">
    <property type="protein sequence ID" value="KAK7967229.1"/>
    <property type="molecule type" value="Genomic_DNA"/>
</dbReference>
<gene>
    <name evidence="1" type="ORF">PG986_001506</name>
</gene>
<dbReference type="GeneID" id="92070790"/>
<sequence length="65" mass="7321">MDLDTIEEFTHDIRRALMVLIERVPHITGTMKPLLAFSVVALATLGNALIRFQCSQLVIERLDPS</sequence>
<name>A0ABR1QX74_9PEZI</name>
<dbReference type="RefSeq" id="XP_066706621.1">
    <property type="nucleotide sequence ID" value="XM_066837728.1"/>
</dbReference>
<keyword evidence="2" id="KW-1185">Reference proteome</keyword>
<organism evidence="1 2">
    <name type="scientific">Apiospora aurea</name>
    <dbReference type="NCBI Taxonomy" id="335848"/>
    <lineage>
        <taxon>Eukaryota</taxon>
        <taxon>Fungi</taxon>
        <taxon>Dikarya</taxon>
        <taxon>Ascomycota</taxon>
        <taxon>Pezizomycotina</taxon>
        <taxon>Sordariomycetes</taxon>
        <taxon>Xylariomycetidae</taxon>
        <taxon>Amphisphaeriales</taxon>
        <taxon>Apiosporaceae</taxon>
        <taxon>Apiospora</taxon>
    </lineage>
</organism>
<protein>
    <submittedName>
        <fullName evidence="1">Uncharacterized protein</fullName>
    </submittedName>
</protein>
<proteinExistence type="predicted"/>
<dbReference type="Proteomes" id="UP001391051">
    <property type="component" value="Unassembled WGS sequence"/>
</dbReference>
<evidence type="ECO:0000313" key="1">
    <source>
        <dbReference type="EMBL" id="KAK7967229.1"/>
    </source>
</evidence>
<accession>A0ABR1QX74</accession>